<dbReference type="GO" id="GO:0016740">
    <property type="term" value="F:transferase activity"/>
    <property type="evidence" value="ECO:0007669"/>
    <property type="project" value="UniProtKB-KW"/>
</dbReference>
<proteinExistence type="inferred from homology"/>
<evidence type="ECO:0000259" key="4">
    <source>
        <dbReference type="Pfam" id="PF02397"/>
    </source>
</evidence>
<dbReference type="EMBL" id="JBIAZU010000008">
    <property type="protein sequence ID" value="MFF5296401.1"/>
    <property type="molecule type" value="Genomic_DNA"/>
</dbReference>
<feature type="region of interest" description="Disordered" evidence="2">
    <location>
        <begin position="215"/>
        <end position="236"/>
    </location>
</feature>
<dbReference type="Proteomes" id="UP001602245">
    <property type="component" value="Unassembled WGS sequence"/>
</dbReference>
<keyword evidence="3" id="KW-1133">Transmembrane helix</keyword>
<dbReference type="RefSeq" id="WP_020517171.1">
    <property type="nucleotide sequence ID" value="NZ_JBIAZU010000008.1"/>
</dbReference>
<evidence type="ECO:0000313" key="5">
    <source>
        <dbReference type="EMBL" id="MFF5296401.1"/>
    </source>
</evidence>
<reference evidence="5 6" key="1">
    <citation type="submission" date="2024-10" db="EMBL/GenBank/DDBJ databases">
        <title>The Natural Products Discovery Center: Release of the First 8490 Sequenced Strains for Exploring Actinobacteria Biosynthetic Diversity.</title>
        <authorList>
            <person name="Kalkreuter E."/>
            <person name="Kautsar S.A."/>
            <person name="Yang D."/>
            <person name="Bader C.D."/>
            <person name="Teijaro C.N."/>
            <person name="Fluegel L."/>
            <person name="Davis C.M."/>
            <person name="Simpson J.R."/>
            <person name="Lauterbach L."/>
            <person name="Steele A.D."/>
            <person name="Gui C."/>
            <person name="Meng S."/>
            <person name="Li G."/>
            <person name="Viehrig K."/>
            <person name="Ye F."/>
            <person name="Su P."/>
            <person name="Kiefer A.F."/>
            <person name="Nichols A."/>
            <person name="Cepeda A.J."/>
            <person name="Yan W."/>
            <person name="Fan B."/>
            <person name="Jiang Y."/>
            <person name="Adhikari A."/>
            <person name="Zheng C.-J."/>
            <person name="Schuster L."/>
            <person name="Cowan T.M."/>
            <person name="Smanski M.J."/>
            <person name="Chevrette M.G."/>
            <person name="De Carvalho L.P.S."/>
            <person name="Shen B."/>
        </authorList>
    </citation>
    <scope>NUCLEOTIDE SEQUENCE [LARGE SCALE GENOMIC DNA]</scope>
    <source>
        <strain evidence="5 6">NPDC000087</strain>
    </source>
</reference>
<keyword evidence="3" id="KW-0472">Membrane</keyword>
<evidence type="ECO:0000256" key="2">
    <source>
        <dbReference type="SAM" id="MobiDB-lite"/>
    </source>
</evidence>
<dbReference type="Pfam" id="PF02397">
    <property type="entry name" value="Bac_transf"/>
    <property type="match status" value="1"/>
</dbReference>
<protein>
    <submittedName>
        <fullName evidence="5">Sugar transferase</fullName>
        <ecNumber evidence="5">2.7.8.-</ecNumber>
    </submittedName>
</protein>
<feature type="domain" description="Bacterial sugar transferase" evidence="4">
    <location>
        <begin position="10"/>
        <end position="202"/>
    </location>
</feature>
<dbReference type="EC" id="2.7.8.-" evidence="5"/>
<comment type="caution">
    <text evidence="5">The sequence shown here is derived from an EMBL/GenBank/DDBJ whole genome shotgun (WGS) entry which is preliminary data.</text>
</comment>
<gene>
    <name evidence="5" type="ORF">ACFY35_43780</name>
</gene>
<evidence type="ECO:0000256" key="1">
    <source>
        <dbReference type="ARBA" id="ARBA00006464"/>
    </source>
</evidence>
<evidence type="ECO:0000256" key="3">
    <source>
        <dbReference type="SAM" id="Phobius"/>
    </source>
</evidence>
<keyword evidence="5" id="KW-0808">Transferase</keyword>
<dbReference type="InterPro" id="IPR003362">
    <property type="entry name" value="Bact_transf"/>
</dbReference>
<name>A0ABW6WW09_9ACTN</name>
<feature type="compositionally biased region" description="Low complexity" evidence="2">
    <location>
        <begin position="217"/>
        <end position="236"/>
    </location>
</feature>
<comment type="similarity">
    <text evidence="1">Belongs to the bacterial sugar transferase family.</text>
</comment>
<keyword evidence="3" id="KW-0812">Transmembrane</keyword>
<feature type="transmembrane region" description="Helical" evidence="3">
    <location>
        <begin position="15"/>
        <end position="34"/>
    </location>
</feature>
<organism evidence="5 6">
    <name type="scientific">Paractinoplanes globisporus</name>
    <dbReference type="NCBI Taxonomy" id="113565"/>
    <lineage>
        <taxon>Bacteria</taxon>
        <taxon>Bacillati</taxon>
        <taxon>Actinomycetota</taxon>
        <taxon>Actinomycetes</taxon>
        <taxon>Micromonosporales</taxon>
        <taxon>Micromonosporaceae</taxon>
        <taxon>Paractinoplanes</taxon>
    </lineage>
</organism>
<sequence>MTPRSYDAAKRATDIAVSAAVLAAAAPVGAVIAWRIRREDGGPVIFRGIRVGRGGGTFDILKFRTMSVGAERLGVDATADSDPRLTRIGRVLRRWKLDELPQLVNVLRGEMSLVGPRPQMVWDVERYTAEERRLLDIRPGITDWASIKYRRQGTLIEGHPDPQAAYFELIRPGKMELAMAYLRSRSYGVDLGILGLTALAVLGYPRTDELLSRMVTASSARSSSARPSSGRSSARD</sequence>
<dbReference type="PANTHER" id="PTHR30576">
    <property type="entry name" value="COLANIC BIOSYNTHESIS UDP-GLUCOSE LIPID CARRIER TRANSFERASE"/>
    <property type="match status" value="1"/>
</dbReference>
<keyword evidence="6" id="KW-1185">Reference proteome</keyword>
<accession>A0ABW6WW09</accession>
<dbReference type="PANTHER" id="PTHR30576:SF20">
    <property type="entry name" value="QUINOVOSAMINEPHOSPHOTRANSFERAE-RELATED"/>
    <property type="match status" value="1"/>
</dbReference>
<evidence type="ECO:0000313" key="6">
    <source>
        <dbReference type="Proteomes" id="UP001602245"/>
    </source>
</evidence>